<feature type="non-terminal residue" evidence="2">
    <location>
        <position position="244"/>
    </location>
</feature>
<dbReference type="Proteomes" id="UP000823912">
    <property type="component" value="Unassembled WGS sequence"/>
</dbReference>
<dbReference type="AlphaFoldDB" id="A0A9D1E912"/>
<name>A0A9D1E912_9FIRM</name>
<evidence type="ECO:0000259" key="1">
    <source>
        <dbReference type="Pfam" id="PF02498"/>
    </source>
</evidence>
<proteinExistence type="predicted"/>
<dbReference type="Pfam" id="PF02498">
    <property type="entry name" value="Bro-N"/>
    <property type="match status" value="1"/>
</dbReference>
<reference evidence="2" key="2">
    <citation type="journal article" date="2021" name="PeerJ">
        <title>Extensive microbial diversity within the chicken gut microbiome revealed by metagenomics and culture.</title>
        <authorList>
            <person name="Gilroy R."/>
            <person name="Ravi A."/>
            <person name="Getino M."/>
            <person name="Pursley I."/>
            <person name="Horton D.L."/>
            <person name="Alikhan N.F."/>
            <person name="Baker D."/>
            <person name="Gharbi K."/>
            <person name="Hall N."/>
            <person name="Watson M."/>
            <person name="Adriaenssens E.M."/>
            <person name="Foster-Nyarko E."/>
            <person name="Jarju S."/>
            <person name="Secka A."/>
            <person name="Antonio M."/>
            <person name="Oren A."/>
            <person name="Chaudhuri R.R."/>
            <person name="La Ragione R."/>
            <person name="Hildebrand F."/>
            <person name="Pallen M.J."/>
        </authorList>
    </citation>
    <scope>NUCLEOTIDE SEQUENCE</scope>
    <source>
        <strain evidence="2">ChiSjej5B23-6657</strain>
    </source>
</reference>
<sequence length="244" mass="28073">MRNLKANEYKRFEDIKHIRNDGSEFWSARELAPVLEYSKWENFHKVIKRAMIASENSGHVIEDDFPEVRKIVSAGATSKPVKDYELTRYACYLIVQNGDPRKEVIALGQTYFAIQTYRQEVADHFNELDEDRRRLVVRGDIKQWNQLLAETAYDAGVITNEEFAIFQNAGYMGLYGGMDVNDIHKKKNLEAGQKILDYMGSTELIANLFRISQTEEKLRKDEIKGAKAAKSTHYKVGKEVRGAI</sequence>
<feature type="domain" description="Bro-N" evidence="1">
    <location>
        <begin position="15"/>
        <end position="106"/>
    </location>
</feature>
<dbReference type="EMBL" id="DVHM01000068">
    <property type="protein sequence ID" value="HIR70467.1"/>
    <property type="molecule type" value="Genomic_DNA"/>
</dbReference>
<comment type="caution">
    <text evidence="2">The sequence shown here is derived from an EMBL/GenBank/DDBJ whole genome shotgun (WGS) entry which is preliminary data.</text>
</comment>
<dbReference type="InterPro" id="IPR003497">
    <property type="entry name" value="BRO_N_domain"/>
</dbReference>
<reference evidence="2" key="1">
    <citation type="submission" date="2020-10" db="EMBL/GenBank/DDBJ databases">
        <authorList>
            <person name="Gilroy R."/>
        </authorList>
    </citation>
    <scope>NUCLEOTIDE SEQUENCE</scope>
    <source>
        <strain evidence="2">ChiSjej5B23-6657</strain>
    </source>
</reference>
<dbReference type="NCBIfam" id="NF008573">
    <property type="entry name" value="PRK11525.1"/>
    <property type="match status" value="1"/>
</dbReference>
<organism evidence="2 3">
    <name type="scientific">Candidatus Pullilachnospira gallistercoris</name>
    <dbReference type="NCBI Taxonomy" id="2840911"/>
    <lineage>
        <taxon>Bacteria</taxon>
        <taxon>Bacillati</taxon>
        <taxon>Bacillota</taxon>
        <taxon>Clostridia</taxon>
        <taxon>Lachnospirales</taxon>
        <taxon>Lachnospiraceae</taxon>
        <taxon>Lachnospiraceae incertae sedis</taxon>
        <taxon>Candidatus Pullilachnospira</taxon>
    </lineage>
</organism>
<evidence type="ECO:0000313" key="3">
    <source>
        <dbReference type="Proteomes" id="UP000823912"/>
    </source>
</evidence>
<protein>
    <submittedName>
        <fullName evidence="2">DNA damage-inducible protein D</fullName>
    </submittedName>
</protein>
<gene>
    <name evidence="2" type="primary">dinD</name>
    <name evidence="2" type="ORF">IAA55_04215</name>
</gene>
<accession>A0A9D1E912</accession>
<evidence type="ECO:0000313" key="2">
    <source>
        <dbReference type="EMBL" id="HIR70467.1"/>
    </source>
</evidence>